<dbReference type="GeneID" id="73796510"/>
<evidence type="ECO:0000256" key="1">
    <source>
        <dbReference type="ARBA" id="ARBA00022598"/>
    </source>
</evidence>
<gene>
    <name evidence="6" type="ORF">EDD61_11245</name>
</gene>
<organism evidence="6 7">
    <name type="scientific">Longicatena caecimuris</name>
    <dbReference type="NCBI Taxonomy" id="1796635"/>
    <lineage>
        <taxon>Bacteria</taxon>
        <taxon>Bacillati</taxon>
        <taxon>Bacillota</taxon>
        <taxon>Erysipelotrichia</taxon>
        <taxon>Erysipelotrichales</taxon>
        <taxon>Erysipelotrichaceae</taxon>
        <taxon>Longicatena</taxon>
    </lineage>
</organism>
<dbReference type="RefSeq" id="WP_008687019.1">
    <property type="nucleotide sequence ID" value="NZ_AP024510.1"/>
</dbReference>
<dbReference type="PANTHER" id="PTHR43055:SF1">
    <property type="entry name" value="FORMATE-DEPENDENT PHOSPHORIBOSYLGLYCINAMIDE FORMYLTRANSFERASE"/>
    <property type="match status" value="1"/>
</dbReference>
<dbReference type="GO" id="GO:0016874">
    <property type="term" value="F:ligase activity"/>
    <property type="evidence" value="ECO:0007669"/>
    <property type="project" value="UniProtKB-KW"/>
</dbReference>
<dbReference type="GO" id="GO:0005829">
    <property type="term" value="C:cytosol"/>
    <property type="evidence" value="ECO:0007669"/>
    <property type="project" value="TreeGrafter"/>
</dbReference>
<dbReference type="Pfam" id="PF02786">
    <property type="entry name" value="CPSase_L_D2"/>
    <property type="match status" value="1"/>
</dbReference>
<evidence type="ECO:0000256" key="4">
    <source>
        <dbReference type="PROSITE-ProRule" id="PRU00409"/>
    </source>
</evidence>
<evidence type="ECO:0000256" key="3">
    <source>
        <dbReference type="ARBA" id="ARBA00022840"/>
    </source>
</evidence>
<dbReference type="GO" id="GO:0046872">
    <property type="term" value="F:metal ion binding"/>
    <property type="evidence" value="ECO:0007669"/>
    <property type="project" value="InterPro"/>
</dbReference>
<dbReference type="Proteomes" id="UP000295773">
    <property type="component" value="Unassembled WGS sequence"/>
</dbReference>
<dbReference type="PANTHER" id="PTHR43055">
    <property type="entry name" value="FORMATE-DEPENDENT PHOSPHORIBOSYLGLYCINAMIDE FORMYLTRANSFERASE"/>
    <property type="match status" value="1"/>
</dbReference>
<feature type="domain" description="ATP-grasp" evidence="5">
    <location>
        <begin position="111"/>
        <end position="304"/>
    </location>
</feature>
<dbReference type="SUPFAM" id="SSF52440">
    <property type="entry name" value="PreATP-grasp domain"/>
    <property type="match status" value="1"/>
</dbReference>
<dbReference type="InterPro" id="IPR016185">
    <property type="entry name" value="PreATP-grasp_dom_sf"/>
</dbReference>
<evidence type="ECO:0000256" key="2">
    <source>
        <dbReference type="ARBA" id="ARBA00022741"/>
    </source>
</evidence>
<dbReference type="AlphaFoldDB" id="A0A4R3TDD0"/>
<dbReference type="Gene3D" id="3.30.1490.20">
    <property type="entry name" value="ATP-grasp fold, A domain"/>
    <property type="match status" value="1"/>
</dbReference>
<dbReference type="InterPro" id="IPR013815">
    <property type="entry name" value="ATP_grasp_subdomain_1"/>
</dbReference>
<evidence type="ECO:0000313" key="6">
    <source>
        <dbReference type="EMBL" id="TCU59017.1"/>
    </source>
</evidence>
<keyword evidence="1" id="KW-0436">Ligase</keyword>
<comment type="caution">
    <text evidence="6">The sequence shown here is derived from an EMBL/GenBank/DDBJ whole genome shotgun (WGS) entry which is preliminary data.</text>
</comment>
<dbReference type="Gene3D" id="3.30.470.20">
    <property type="entry name" value="ATP-grasp fold, B domain"/>
    <property type="match status" value="1"/>
</dbReference>
<keyword evidence="2 4" id="KW-0547">Nucleotide-binding</keyword>
<sequence>MKKQKKLLVLGGTMSTLDVVKTAKHMGIEVTVADYLEDGIAKKEADHAAIISTTDYPALINYIQEHDIDGVFTGASEFNIKNMIELCEKAGLPVYASKEQWDICSNKKRFKKLCEQYEVPTVPAYSFDSQTQSIDYASIHYPVIVKPVDSYSGHGISICQNALELKAGIEYALENSISKQLIIEKYMRGKNVEAYYIVQNGKVKLMSLSDRITRNDQDGSPVPVAFHHPSKYIQKYITKVNDKVCAMFENFGLKQGVFFMEAFYDEDNFYFYEMGYRLNATMEYKFVEHFEHYNPLEFMIQYAVEGIFGNKSVTDTKASIFQGAACELSPLLKKGTISKIEGLEEIKQDASILYVHQLHFEQDRIDSTGTLDQNFARIHVVAANSDLLYDKIKWILKTLRVYDEHGEQMILPYRKEEVTR</sequence>
<protein>
    <submittedName>
        <fullName evidence="6">Carbamoyl-phosphate synthase L subunit-like protein</fullName>
    </submittedName>
</protein>
<keyword evidence="7" id="KW-1185">Reference proteome</keyword>
<keyword evidence="3 4" id="KW-0067">ATP-binding</keyword>
<proteinExistence type="predicted"/>
<dbReference type="EMBL" id="SMBP01000012">
    <property type="protein sequence ID" value="TCU59017.1"/>
    <property type="molecule type" value="Genomic_DNA"/>
</dbReference>
<dbReference type="PROSITE" id="PS50975">
    <property type="entry name" value="ATP_GRASP"/>
    <property type="match status" value="1"/>
</dbReference>
<reference evidence="6 7" key="1">
    <citation type="submission" date="2019-03" db="EMBL/GenBank/DDBJ databases">
        <title>Genomic Encyclopedia of Type Strains, Phase IV (KMG-IV): sequencing the most valuable type-strain genomes for metagenomic binning, comparative biology and taxonomic classification.</title>
        <authorList>
            <person name="Goeker M."/>
        </authorList>
    </citation>
    <scope>NUCLEOTIDE SEQUENCE [LARGE SCALE GENOMIC DNA]</scope>
    <source>
        <strain evidence="6 7">DSM 29481</strain>
    </source>
</reference>
<evidence type="ECO:0000259" key="5">
    <source>
        <dbReference type="PROSITE" id="PS50975"/>
    </source>
</evidence>
<dbReference type="InterPro" id="IPR005479">
    <property type="entry name" value="CPAse_ATP-bd"/>
</dbReference>
<name>A0A4R3TDD0_9FIRM</name>
<accession>A0A4R3TDD0</accession>
<dbReference type="GO" id="GO:0005524">
    <property type="term" value="F:ATP binding"/>
    <property type="evidence" value="ECO:0007669"/>
    <property type="project" value="UniProtKB-UniRule"/>
</dbReference>
<dbReference type="SUPFAM" id="SSF56059">
    <property type="entry name" value="Glutathione synthetase ATP-binding domain-like"/>
    <property type="match status" value="1"/>
</dbReference>
<dbReference type="Gene3D" id="3.40.50.20">
    <property type="match status" value="1"/>
</dbReference>
<evidence type="ECO:0000313" key="7">
    <source>
        <dbReference type="Proteomes" id="UP000295773"/>
    </source>
</evidence>
<dbReference type="InterPro" id="IPR011761">
    <property type="entry name" value="ATP-grasp"/>
</dbReference>